<proteinExistence type="predicted"/>
<organism evidence="3 4">
    <name type="scientific">Piscinibacter gummiphilus</name>
    <dbReference type="NCBI Taxonomy" id="946333"/>
    <lineage>
        <taxon>Bacteria</taxon>
        <taxon>Pseudomonadati</taxon>
        <taxon>Pseudomonadota</taxon>
        <taxon>Betaproteobacteria</taxon>
        <taxon>Burkholderiales</taxon>
        <taxon>Sphaerotilaceae</taxon>
        <taxon>Piscinibacter</taxon>
    </lineage>
</organism>
<keyword evidence="2" id="KW-0732">Signal</keyword>
<gene>
    <name evidence="3" type="ORF">RXV79_12570</name>
</gene>
<dbReference type="RefSeq" id="WP_316703778.1">
    <property type="nucleotide sequence ID" value="NZ_CP136336.1"/>
</dbReference>
<keyword evidence="4" id="KW-1185">Reference proteome</keyword>
<feature type="region of interest" description="Disordered" evidence="1">
    <location>
        <begin position="35"/>
        <end position="102"/>
    </location>
</feature>
<feature type="chain" id="PRO_5045623762" evidence="2">
    <location>
        <begin position="25"/>
        <end position="161"/>
    </location>
</feature>
<evidence type="ECO:0000256" key="1">
    <source>
        <dbReference type="SAM" id="MobiDB-lite"/>
    </source>
</evidence>
<evidence type="ECO:0000313" key="3">
    <source>
        <dbReference type="EMBL" id="WOB10857.1"/>
    </source>
</evidence>
<dbReference type="Proteomes" id="UP001303946">
    <property type="component" value="Chromosome"/>
</dbReference>
<dbReference type="PROSITE" id="PS51257">
    <property type="entry name" value="PROKAR_LIPOPROTEIN"/>
    <property type="match status" value="1"/>
</dbReference>
<feature type="compositionally biased region" description="Basic and acidic residues" evidence="1">
    <location>
        <begin position="57"/>
        <end position="67"/>
    </location>
</feature>
<evidence type="ECO:0000313" key="4">
    <source>
        <dbReference type="Proteomes" id="UP001303946"/>
    </source>
</evidence>
<reference evidence="3 4" key="1">
    <citation type="submission" date="2023-10" db="EMBL/GenBank/DDBJ databases">
        <title>Bacteria for the degradation of biodegradable plastic PBAT(Polybutylene adipate terephthalate).</title>
        <authorList>
            <person name="Weon H.-Y."/>
            <person name="Yeon J."/>
        </authorList>
    </citation>
    <scope>NUCLEOTIDE SEQUENCE [LARGE SCALE GENOMIC DNA]</scope>
    <source>
        <strain evidence="3 4">SBD 7-3</strain>
    </source>
</reference>
<feature type="compositionally biased region" description="Low complexity" evidence="1">
    <location>
        <begin position="35"/>
        <end position="50"/>
    </location>
</feature>
<sequence length="161" mass="16032">MWLIVRTALIWLLAVALPVQGAAAATMLSCGPGHHGAAAGAHAHADGPAGVSSHHTHNGDEAGDHASGHAHPHGSTAGHHGGDAATSQDLSADPSPDGSPVHKTAGKCSACASCCTVAVLPTSVWPMGSSQAVDRVVPQLVAQTAVFMTGGPERPPRTFLA</sequence>
<protein>
    <submittedName>
        <fullName evidence="3">Uncharacterized protein</fullName>
    </submittedName>
</protein>
<dbReference type="EMBL" id="CP136336">
    <property type="protein sequence ID" value="WOB10857.1"/>
    <property type="molecule type" value="Genomic_DNA"/>
</dbReference>
<evidence type="ECO:0000256" key="2">
    <source>
        <dbReference type="SAM" id="SignalP"/>
    </source>
</evidence>
<name>A0ABZ0D6F8_9BURK</name>
<feature type="signal peptide" evidence="2">
    <location>
        <begin position="1"/>
        <end position="24"/>
    </location>
</feature>
<accession>A0ABZ0D6F8</accession>